<evidence type="ECO:0000256" key="1">
    <source>
        <dbReference type="ARBA" id="ARBA00022849"/>
    </source>
</evidence>
<dbReference type="EMBL" id="RZNH01000056">
    <property type="protein sequence ID" value="NOU62199.1"/>
    <property type="molecule type" value="Genomic_DNA"/>
</dbReference>
<dbReference type="Gene3D" id="3.40.50.2300">
    <property type="match status" value="1"/>
</dbReference>
<keyword evidence="4" id="KW-1185">Reference proteome</keyword>
<proteinExistence type="predicted"/>
<comment type="caution">
    <text evidence="3">The sequence shown here is derived from an EMBL/GenBank/DDBJ whole genome shotgun (WGS) entry which is preliminary data.</text>
</comment>
<feature type="domain" description="Phosphotyrosine protein phosphatase I" evidence="2">
    <location>
        <begin position="2"/>
        <end position="135"/>
    </location>
</feature>
<name>A0ABX1X1K2_9BACT</name>
<organism evidence="3 4">
    <name type="scientific">Marinifilum caeruleilacunae</name>
    <dbReference type="NCBI Taxonomy" id="2499076"/>
    <lineage>
        <taxon>Bacteria</taxon>
        <taxon>Pseudomonadati</taxon>
        <taxon>Bacteroidota</taxon>
        <taxon>Bacteroidia</taxon>
        <taxon>Marinilabiliales</taxon>
        <taxon>Marinifilaceae</taxon>
    </lineage>
</organism>
<reference evidence="3 4" key="1">
    <citation type="submission" date="2018-12" db="EMBL/GenBank/DDBJ databases">
        <title>Marinifilum JC070 sp. nov., a marine bacterium isolated from Yongle Blue Hole in the South China Sea.</title>
        <authorList>
            <person name="Fu T."/>
        </authorList>
    </citation>
    <scope>NUCLEOTIDE SEQUENCE [LARGE SCALE GENOMIC DNA]</scope>
    <source>
        <strain evidence="3 4">JC070</strain>
    </source>
</reference>
<dbReference type="PANTHER" id="PTHR43428">
    <property type="entry name" value="ARSENATE REDUCTASE"/>
    <property type="match status" value="1"/>
</dbReference>
<gene>
    <name evidence="3" type="ORF">ELS83_20570</name>
</gene>
<dbReference type="Pfam" id="PF01451">
    <property type="entry name" value="LMWPc"/>
    <property type="match status" value="1"/>
</dbReference>
<dbReference type="SMART" id="SM00226">
    <property type="entry name" value="LMWPc"/>
    <property type="match status" value="1"/>
</dbReference>
<accession>A0ABX1X1K2</accession>
<dbReference type="PANTHER" id="PTHR43428:SF1">
    <property type="entry name" value="ARSENATE REDUCTASE"/>
    <property type="match status" value="1"/>
</dbReference>
<dbReference type="InterPro" id="IPR036196">
    <property type="entry name" value="Ptyr_pPase_sf"/>
</dbReference>
<evidence type="ECO:0000313" key="3">
    <source>
        <dbReference type="EMBL" id="NOU62199.1"/>
    </source>
</evidence>
<keyword evidence="1" id="KW-0059">Arsenical resistance</keyword>
<dbReference type="RefSeq" id="WP_171597457.1">
    <property type="nucleotide sequence ID" value="NZ_RZNH01000056.1"/>
</dbReference>
<dbReference type="SUPFAM" id="SSF52788">
    <property type="entry name" value="Phosphotyrosine protein phosphatases I"/>
    <property type="match status" value="1"/>
</dbReference>
<evidence type="ECO:0000313" key="4">
    <source>
        <dbReference type="Proteomes" id="UP000732105"/>
    </source>
</evidence>
<evidence type="ECO:0000259" key="2">
    <source>
        <dbReference type="SMART" id="SM00226"/>
    </source>
</evidence>
<sequence length="141" mass="16086">MKKVLVISEKNEARSQMAEKWLNYYGKKHLKVWSAGVEKGTINVLAQKAMAEAVMDIPEYKAKSINDLEENTFDYVLCFDQEFSDRLPVFKGQPEVKVFDVPNPALVEGEEKVKLQAYNAVCNAIDDACFVFVQERFQIVS</sequence>
<protein>
    <recommendedName>
        <fullName evidence="2">Phosphotyrosine protein phosphatase I domain-containing protein</fullName>
    </recommendedName>
</protein>
<dbReference type="InterPro" id="IPR023485">
    <property type="entry name" value="Ptyr_pPase"/>
</dbReference>
<dbReference type="Proteomes" id="UP000732105">
    <property type="component" value="Unassembled WGS sequence"/>
</dbReference>